<organism evidence="1 2">
    <name type="scientific">Actomonas aquatica</name>
    <dbReference type="NCBI Taxonomy" id="2866162"/>
    <lineage>
        <taxon>Bacteria</taxon>
        <taxon>Pseudomonadati</taxon>
        <taxon>Verrucomicrobiota</taxon>
        <taxon>Opitutia</taxon>
        <taxon>Opitutales</taxon>
        <taxon>Opitutaceae</taxon>
        <taxon>Actomonas</taxon>
    </lineage>
</organism>
<protein>
    <submittedName>
        <fullName evidence="1">Uncharacterized protein</fullName>
    </submittedName>
</protein>
<evidence type="ECO:0000313" key="2">
    <source>
        <dbReference type="Proteomes" id="UP000738431"/>
    </source>
</evidence>
<proteinExistence type="predicted"/>
<keyword evidence="2" id="KW-1185">Reference proteome</keyword>
<name>A0ABZ1C246_9BACT</name>
<dbReference type="Proteomes" id="UP000738431">
    <property type="component" value="Chromosome"/>
</dbReference>
<dbReference type="EMBL" id="CP139781">
    <property type="protein sequence ID" value="WRQ85751.1"/>
    <property type="molecule type" value="Genomic_DNA"/>
</dbReference>
<dbReference type="RefSeq" id="WP_221033179.1">
    <property type="nucleotide sequence ID" value="NZ_CP139781.1"/>
</dbReference>
<accession>A0ABZ1C246</accession>
<sequence length="125" mass="13954">MSASLYIVAENPPNGLDIHVNGHALSNSEEQLSQLAKRLGVRELMSFFSQDPEEVSEFFDDETMIPEEQWFTAAEGLVTIEALLGHFTSSPSSAGIAVVDELREFKRVLLSLEEADSRWHLAVEF</sequence>
<evidence type="ECO:0000313" key="1">
    <source>
        <dbReference type="EMBL" id="WRQ85751.1"/>
    </source>
</evidence>
<gene>
    <name evidence="1" type="ORF">K1X11_013145</name>
</gene>
<reference evidence="1 2" key="1">
    <citation type="submission" date="2023-12" db="EMBL/GenBank/DDBJ databases">
        <title>Description of an unclassified Opitutus bacterium of Verrucomicrobiota.</title>
        <authorList>
            <person name="Zhang D.-F."/>
        </authorList>
    </citation>
    <scope>NUCLEOTIDE SEQUENCE [LARGE SCALE GENOMIC DNA]</scope>
    <source>
        <strain evidence="1 2">WL0086</strain>
    </source>
</reference>